<dbReference type="Proteomes" id="UP001268683">
    <property type="component" value="Chromosome"/>
</dbReference>
<evidence type="ECO:0000313" key="8">
    <source>
        <dbReference type="Proteomes" id="UP001268683"/>
    </source>
</evidence>
<keyword evidence="2" id="KW-0472">Membrane</keyword>
<dbReference type="PROSITE" id="PS50893">
    <property type="entry name" value="ABC_TRANSPORTER_2"/>
    <property type="match status" value="1"/>
</dbReference>
<dbReference type="InterPro" id="IPR003593">
    <property type="entry name" value="AAA+_ATPase"/>
</dbReference>
<evidence type="ECO:0000313" key="7">
    <source>
        <dbReference type="EMBL" id="WND02395.1"/>
    </source>
</evidence>
<protein>
    <submittedName>
        <fullName evidence="7">ABC transporter ATP-binding protein</fullName>
    </submittedName>
</protein>
<dbReference type="InterPro" id="IPR017871">
    <property type="entry name" value="ABC_transporter-like_CS"/>
</dbReference>
<evidence type="ECO:0000259" key="6">
    <source>
        <dbReference type="PROSITE" id="PS50893"/>
    </source>
</evidence>
<dbReference type="SUPFAM" id="SSF52540">
    <property type="entry name" value="P-loop containing nucleoside triphosphate hydrolases"/>
    <property type="match status" value="1"/>
</dbReference>
<dbReference type="PROSITE" id="PS00211">
    <property type="entry name" value="ABC_TRANSPORTER_1"/>
    <property type="match status" value="1"/>
</dbReference>
<keyword evidence="3" id="KW-0547">Nucleotide-binding</keyword>
<dbReference type="RefSeq" id="WP_310798231.1">
    <property type="nucleotide sequence ID" value="NZ_CP123872.1"/>
</dbReference>
<dbReference type="GO" id="GO:0016887">
    <property type="term" value="F:ATP hydrolysis activity"/>
    <property type="evidence" value="ECO:0007669"/>
    <property type="project" value="InterPro"/>
</dbReference>
<gene>
    <name evidence="7" type="ORF">QGN29_12625</name>
</gene>
<reference evidence="7" key="1">
    <citation type="submission" date="2023-04" db="EMBL/GenBank/DDBJ databases">
        <title>Complete genome sequence of Temperatibacter marinus.</title>
        <authorList>
            <person name="Rong J.-C."/>
            <person name="Yi M.-L."/>
            <person name="Zhao Q."/>
        </authorList>
    </citation>
    <scope>NUCLEOTIDE SEQUENCE</scope>
    <source>
        <strain evidence="7">NBRC 110045</strain>
    </source>
</reference>
<dbReference type="InterPro" id="IPR003439">
    <property type="entry name" value="ABC_transporter-like_ATP-bd"/>
</dbReference>
<dbReference type="PANTHER" id="PTHR42798:SF2">
    <property type="entry name" value="ABC TRANSPORTER ATP-BINDING PROTEIN MG467-RELATED"/>
    <property type="match status" value="1"/>
</dbReference>
<dbReference type="GO" id="GO:0022857">
    <property type="term" value="F:transmembrane transporter activity"/>
    <property type="evidence" value="ECO:0007669"/>
    <property type="project" value="UniProtKB-ARBA"/>
</dbReference>
<dbReference type="PANTHER" id="PTHR42798">
    <property type="entry name" value="LIPOPROTEIN-RELEASING SYSTEM ATP-BINDING PROTEIN LOLD"/>
    <property type="match status" value="1"/>
</dbReference>
<dbReference type="SMART" id="SM00382">
    <property type="entry name" value="AAA"/>
    <property type="match status" value="1"/>
</dbReference>
<keyword evidence="8" id="KW-1185">Reference proteome</keyword>
<dbReference type="KEGG" id="tmk:QGN29_12625"/>
<evidence type="ECO:0000256" key="3">
    <source>
        <dbReference type="ARBA" id="ARBA00022741"/>
    </source>
</evidence>
<dbReference type="AlphaFoldDB" id="A0AA52EGK3"/>
<dbReference type="InterPro" id="IPR027417">
    <property type="entry name" value="P-loop_NTPase"/>
</dbReference>
<dbReference type="FunFam" id="3.40.50.300:FF:000032">
    <property type="entry name" value="Export ABC transporter ATP-binding protein"/>
    <property type="match status" value="1"/>
</dbReference>
<evidence type="ECO:0000256" key="4">
    <source>
        <dbReference type="ARBA" id="ARBA00022840"/>
    </source>
</evidence>
<dbReference type="EMBL" id="CP123872">
    <property type="protein sequence ID" value="WND02395.1"/>
    <property type="molecule type" value="Genomic_DNA"/>
</dbReference>
<organism evidence="7 8">
    <name type="scientific">Temperatibacter marinus</name>
    <dbReference type="NCBI Taxonomy" id="1456591"/>
    <lineage>
        <taxon>Bacteria</taxon>
        <taxon>Pseudomonadati</taxon>
        <taxon>Pseudomonadota</taxon>
        <taxon>Alphaproteobacteria</taxon>
        <taxon>Kordiimonadales</taxon>
        <taxon>Temperatibacteraceae</taxon>
        <taxon>Temperatibacter</taxon>
    </lineage>
</organism>
<keyword evidence="4 7" id="KW-0067">ATP-binding</keyword>
<proteinExistence type="inferred from homology"/>
<accession>A0AA52EGK3</accession>
<evidence type="ECO:0000256" key="2">
    <source>
        <dbReference type="ARBA" id="ARBA00022519"/>
    </source>
</evidence>
<keyword evidence="2" id="KW-0997">Cell inner membrane</keyword>
<name>A0AA52EGK3_9PROT</name>
<dbReference type="GO" id="GO:0098796">
    <property type="term" value="C:membrane protein complex"/>
    <property type="evidence" value="ECO:0007669"/>
    <property type="project" value="UniProtKB-ARBA"/>
</dbReference>
<dbReference type="InterPro" id="IPR017911">
    <property type="entry name" value="MacB-like_ATP-bd"/>
</dbReference>
<evidence type="ECO:0000256" key="1">
    <source>
        <dbReference type="ARBA" id="ARBA00022448"/>
    </source>
</evidence>
<feature type="domain" description="ABC transporter" evidence="6">
    <location>
        <begin position="5"/>
        <end position="225"/>
    </location>
</feature>
<sequence length="225" mass="24308">MTSILELKAIHKSFTQAGKTLEILKAIDLSLASGTVTALVGHSGAGKSTLLQIAGLLDQADGGKIMLSGHEIQQESKENLADIRATELGFVYQFHHLLPDFTALENVMMPLLIQNKATKTAREKAADMLQKVGLGERLDHRPAQLSGGEQQRVAIARALVHEPKLLLADEPTGNLDEDTSERVLEALLEIVQKTGVAALIATHDRAMAKKMTTTVELSHGKLQLL</sequence>
<dbReference type="Gene3D" id="3.40.50.300">
    <property type="entry name" value="P-loop containing nucleotide triphosphate hydrolases"/>
    <property type="match status" value="1"/>
</dbReference>
<keyword evidence="1" id="KW-0813">Transport</keyword>
<dbReference type="GO" id="GO:0005524">
    <property type="term" value="F:ATP binding"/>
    <property type="evidence" value="ECO:0007669"/>
    <property type="project" value="UniProtKB-KW"/>
</dbReference>
<evidence type="ECO:0000256" key="5">
    <source>
        <dbReference type="ARBA" id="ARBA00038388"/>
    </source>
</evidence>
<comment type="similarity">
    <text evidence="5">Belongs to the ABC transporter superfamily. Macrolide exporter (TC 3.A.1.122) family.</text>
</comment>
<dbReference type="CDD" id="cd03255">
    <property type="entry name" value="ABC_MJ0796_LolCDE_FtsE"/>
    <property type="match status" value="1"/>
</dbReference>
<dbReference type="Pfam" id="PF00005">
    <property type="entry name" value="ABC_tran"/>
    <property type="match status" value="1"/>
</dbReference>
<keyword evidence="2" id="KW-1003">Cell membrane</keyword>